<proteinExistence type="predicted"/>
<evidence type="ECO:0000313" key="1">
    <source>
        <dbReference type="EMBL" id="JAP55417.1"/>
    </source>
</evidence>
<dbReference type="EMBL" id="GEEE01007808">
    <property type="protein sequence ID" value="JAP55417.1"/>
    <property type="molecule type" value="Transcribed_RNA"/>
</dbReference>
<dbReference type="AlphaFoldDB" id="A0A0X3PZN5"/>
<protein>
    <submittedName>
        <fullName evidence="1">Uncharacterized protein</fullName>
    </submittedName>
</protein>
<reference evidence="1" key="1">
    <citation type="submission" date="2016-01" db="EMBL/GenBank/DDBJ databases">
        <title>Reference transcriptome for the parasite Schistocephalus solidus: insights into the molecular evolution of parasitism.</title>
        <authorList>
            <person name="Hebert F.O."/>
            <person name="Grambauer S."/>
            <person name="Barber I."/>
            <person name="Landry C.R."/>
            <person name="Aubin-Horth N."/>
        </authorList>
    </citation>
    <scope>NUCLEOTIDE SEQUENCE</scope>
</reference>
<sequence>MCTCICSSAAMKIIHSHLSCAHSRATTATPRLVVKWADKYCRKKNMGDWNGHFWLISRRQQVRWCTQVVLEFVRKDKKAWITITQMRTVSLFALLPEVLATIW</sequence>
<name>A0A0X3PZN5_SCHSO</name>
<accession>A0A0X3PZN5</accession>
<gene>
    <name evidence="1" type="ORF">TR117177</name>
</gene>
<organism evidence="1">
    <name type="scientific">Schistocephalus solidus</name>
    <name type="common">Tapeworm</name>
    <dbReference type="NCBI Taxonomy" id="70667"/>
    <lineage>
        <taxon>Eukaryota</taxon>
        <taxon>Metazoa</taxon>
        <taxon>Spiralia</taxon>
        <taxon>Lophotrochozoa</taxon>
        <taxon>Platyhelminthes</taxon>
        <taxon>Cestoda</taxon>
        <taxon>Eucestoda</taxon>
        <taxon>Diphyllobothriidea</taxon>
        <taxon>Diphyllobothriidae</taxon>
        <taxon>Schistocephalus</taxon>
    </lineage>
</organism>